<dbReference type="InterPro" id="IPR003937">
    <property type="entry name" value="K_chnl_volt-dep_KCNQ"/>
</dbReference>
<feature type="domain" description="Ion transport" evidence="21">
    <location>
        <begin position="96"/>
        <end position="322"/>
    </location>
</feature>
<evidence type="ECO:0000259" key="21">
    <source>
        <dbReference type="Pfam" id="PF00520"/>
    </source>
</evidence>
<keyword evidence="3" id="KW-1003">Cell membrane</keyword>
<accession>A0A4V5P985</accession>
<dbReference type="GO" id="GO:0005249">
    <property type="term" value="F:voltage-gated potassium channel activity"/>
    <property type="evidence" value="ECO:0007669"/>
    <property type="project" value="InterPro"/>
</dbReference>
<dbReference type="InterPro" id="IPR020969">
    <property type="entry name" value="Ankyrin-G_BS"/>
</dbReference>
<dbReference type="Proteomes" id="UP000308365">
    <property type="component" value="Unassembled WGS sequence"/>
</dbReference>
<evidence type="ECO:0000256" key="17">
    <source>
        <dbReference type="ARBA" id="ARBA00044657"/>
    </source>
</evidence>
<evidence type="ECO:0000256" key="1">
    <source>
        <dbReference type="ARBA" id="ARBA00004651"/>
    </source>
</evidence>
<evidence type="ECO:0000256" key="8">
    <source>
        <dbReference type="ARBA" id="ARBA00022843"/>
    </source>
</evidence>
<organism evidence="23 24">
    <name type="scientific">Monodon monoceros</name>
    <name type="common">Narwhal</name>
    <name type="synonym">Ceratodon monodon</name>
    <dbReference type="NCBI Taxonomy" id="40151"/>
    <lineage>
        <taxon>Eukaryota</taxon>
        <taxon>Metazoa</taxon>
        <taxon>Chordata</taxon>
        <taxon>Craniata</taxon>
        <taxon>Vertebrata</taxon>
        <taxon>Euteleostomi</taxon>
        <taxon>Mammalia</taxon>
        <taxon>Eutheria</taxon>
        <taxon>Laurasiatheria</taxon>
        <taxon>Artiodactyla</taxon>
        <taxon>Whippomorpha</taxon>
        <taxon>Cetacea</taxon>
        <taxon>Odontoceti</taxon>
        <taxon>Monodontidae</taxon>
        <taxon>Monodon</taxon>
    </lineage>
</organism>
<evidence type="ECO:0000256" key="7">
    <source>
        <dbReference type="ARBA" id="ARBA00022826"/>
    </source>
</evidence>
<dbReference type="Pfam" id="PF11956">
    <property type="entry name" value="KCNQC3-Ank-G_bd"/>
    <property type="match status" value="1"/>
</dbReference>
<evidence type="ECO:0000256" key="14">
    <source>
        <dbReference type="ARBA" id="ARBA00023303"/>
    </source>
</evidence>
<feature type="transmembrane region" description="Helical" evidence="20">
    <location>
        <begin position="93"/>
        <end position="112"/>
    </location>
</feature>
<dbReference type="PRINTS" id="PR00169">
    <property type="entry name" value="KCHANNEL"/>
</dbReference>
<evidence type="ECO:0000259" key="22">
    <source>
        <dbReference type="Pfam" id="PF03520"/>
    </source>
</evidence>
<keyword evidence="8" id="KW-0832">Ubl conjugation</keyword>
<keyword evidence="4" id="KW-0633">Potassium transport</keyword>
<keyword evidence="7" id="KW-0631">Potassium channel</keyword>
<dbReference type="InterPro" id="IPR013821">
    <property type="entry name" value="K_chnl_volt-dep_KCNQ_C"/>
</dbReference>
<feature type="transmembrane region" description="Helical" evidence="20">
    <location>
        <begin position="168"/>
        <end position="187"/>
    </location>
</feature>
<dbReference type="PANTHER" id="PTHR47735">
    <property type="entry name" value="POTASSIUM VOLTAGE-GATED CHANNEL SUBFAMILY KQT MEMBER 4"/>
    <property type="match status" value="1"/>
</dbReference>
<feature type="region of interest" description="Disordered" evidence="19">
    <location>
        <begin position="395"/>
        <end position="439"/>
    </location>
</feature>
<keyword evidence="6 20" id="KW-0812">Transmembrane</keyword>
<evidence type="ECO:0000256" key="5">
    <source>
        <dbReference type="ARBA" id="ARBA00022553"/>
    </source>
</evidence>
<comment type="subcellular location">
    <subcellularLocation>
        <location evidence="1">Cell membrane</location>
        <topology evidence="1">Multi-pass membrane protein</topology>
    </subcellularLocation>
</comment>
<evidence type="ECO:0000256" key="6">
    <source>
        <dbReference type="ARBA" id="ARBA00022692"/>
    </source>
</evidence>
<evidence type="ECO:0000256" key="13">
    <source>
        <dbReference type="ARBA" id="ARBA00023136"/>
    </source>
</evidence>
<feature type="domain" description="Potassium channel voltage dependent KCNQ C-terminal" evidence="22">
    <location>
        <begin position="556"/>
        <end position="618"/>
    </location>
</feature>
<comment type="catalytic activity">
    <reaction evidence="17">
        <text>Rb(+)(in) = Rb(+)(out)</text>
        <dbReference type="Rhea" id="RHEA:78547"/>
        <dbReference type="ChEBI" id="CHEBI:49847"/>
    </reaction>
</comment>
<dbReference type="SUPFAM" id="SSF81324">
    <property type="entry name" value="Voltage-gated potassium channels"/>
    <property type="match status" value="1"/>
</dbReference>
<evidence type="ECO:0000256" key="15">
    <source>
        <dbReference type="ARBA" id="ARBA00034430"/>
    </source>
</evidence>
<feature type="compositionally biased region" description="Basic and acidic residues" evidence="19">
    <location>
        <begin position="641"/>
        <end position="650"/>
    </location>
</feature>
<name>A0A4V5P985_MONMO</name>
<dbReference type="InterPro" id="IPR005821">
    <property type="entry name" value="Ion_trans_dom"/>
</dbReference>
<evidence type="ECO:0000256" key="10">
    <source>
        <dbReference type="ARBA" id="ARBA00022958"/>
    </source>
</evidence>
<evidence type="ECO:0000256" key="20">
    <source>
        <dbReference type="SAM" id="Phobius"/>
    </source>
</evidence>
<feature type="compositionally biased region" description="Basic and acidic residues" evidence="19">
    <location>
        <begin position="735"/>
        <end position="754"/>
    </location>
</feature>
<comment type="catalytic activity">
    <reaction evidence="18">
        <text>Cs(+)(in) = Cs(+)(out)</text>
        <dbReference type="Rhea" id="RHEA:78555"/>
        <dbReference type="ChEBI" id="CHEBI:49547"/>
    </reaction>
</comment>
<evidence type="ECO:0000256" key="3">
    <source>
        <dbReference type="ARBA" id="ARBA00022475"/>
    </source>
</evidence>
<evidence type="ECO:0000256" key="19">
    <source>
        <dbReference type="SAM" id="MobiDB-lite"/>
    </source>
</evidence>
<evidence type="ECO:0000256" key="9">
    <source>
        <dbReference type="ARBA" id="ARBA00022882"/>
    </source>
</evidence>
<dbReference type="EMBL" id="RWIC01000354">
    <property type="protein sequence ID" value="TKC45040.1"/>
    <property type="molecule type" value="Genomic_DNA"/>
</dbReference>
<keyword evidence="14" id="KW-0407">Ion channel</keyword>
<keyword evidence="11 20" id="KW-1133">Transmembrane helix</keyword>
<dbReference type="FunFam" id="1.20.120.350:FF:000017">
    <property type="entry name" value="potassium voltage-gated channel subfamily KQT member 1"/>
    <property type="match status" value="1"/>
</dbReference>
<dbReference type="Gene3D" id="1.10.287.70">
    <property type="match status" value="1"/>
</dbReference>
<evidence type="ECO:0000256" key="11">
    <source>
        <dbReference type="ARBA" id="ARBA00022989"/>
    </source>
</evidence>
<feature type="domain" description="Potassium channel voltage dependent KCNQ C-terminal" evidence="22">
    <location>
        <begin position="416"/>
        <end position="521"/>
    </location>
</feature>
<dbReference type="Pfam" id="PF00520">
    <property type="entry name" value="Ion_trans"/>
    <property type="match status" value="1"/>
</dbReference>
<feature type="compositionally biased region" description="Basic and acidic residues" evidence="19">
    <location>
        <begin position="569"/>
        <end position="578"/>
    </location>
</feature>
<evidence type="ECO:0008006" key="25">
    <source>
        <dbReference type="Google" id="ProtNLM"/>
    </source>
</evidence>
<evidence type="ECO:0000256" key="18">
    <source>
        <dbReference type="ARBA" id="ARBA00044691"/>
    </source>
</evidence>
<dbReference type="GO" id="GO:0008076">
    <property type="term" value="C:voltage-gated potassium channel complex"/>
    <property type="evidence" value="ECO:0007669"/>
    <property type="project" value="TreeGrafter"/>
</dbReference>
<dbReference type="AlphaFoldDB" id="A0A4V5P985"/>
<dbReference type="Pfam" id="PF03520">
    <property type="entry name" value="KCNQ_channel"/>
    <property type="match status" value="2"/>
</dbReference>
<sequence length="842" mass="92365">MVQKSRNGGVYPGPSGEKKLKVGFVGLDPGAPDSTRDGALLIAGSEAPKRGSILSKPRAGGAGAGKPPKRNAFYRKLQNFLYNVLERPRGWAFIYHAYVFLLVFSCLVLSVFSTIKEYEKSSEGALYILEIVTIVVFGVEYFVRIWAAGCCCRYRGWRGRLKFARKPFCVIDVMVLIASIAVLAAGSQGNVFATSALRSLRFLQILRMIRMDRRGGTWKLLGSVVYAHSKELVTAWYIGFLCLILASFLVYLAEKGENDHFDTYADALWWGLITLTTIGYGDKYPQTWNGRLLAATFTLIGVSFFALPAGILGSGFALKVQEQHRQKHFEKRRNPAAGLIQSAWRFYATNLSRTDLHSTWQYYERTVTVPMYRLIPPLNQLELLRNLKSKSGLTFSPRGVAAKGKGSPQAQTVRRSPSADQSLEDSPSKVPKSWSFGERGRARQAFRARGAASRQNSEEASLPGEDIVDDNKSCNCEFVTEDLTPGLKVSIRAVCVMRFLVSKRKFKESLRPYDVMDVIEQIDMIVGPPPPSTPRHKKYPTKGPTAPPRESPQYSPRVDQIVGRGPAIADKDRGKGPAEAELPEDPSMMGRLGKVEKQVLSMEKKLDFLVNIYTQRMGVPPTETEAYFGAKEPEPAPPYHSPEDSRDHGGRNGCIIKLIRSTSSTGQKNFSAPPAAPPAPCPPSTSWQQQCHPRQGHGTSPVGDHGSLVRIPPPPAHERSLSAYSGGHRASTELLRSEDGPACRPHEGALRDSDTSISIPSVDHEELERSFSGFSISQSKENLDALNSSYAAAAAPCAKVRPYIAEGESDTDSDLCTPCGPPPRSATGEGPFGDVGWAGPRK</sequence>
<keyword evidence="5" id="KW-0597">Phosphoprotein</keyword>
<evidence type="ECO:0000256" key="2">
    <source>
        <dbReference type="ARBA" id="ARBA00022448"/>
    </source>
</evidence>
<dbReference type="PRINTS" id="PR01459">
    <property type="entry name" value="KCNQCHANNEL"/>
</dbReference>
<evidence type="ECO:0000313" key="24">
    <source>
        <dbReference type="Proteomes" id="UP000308365"/>
    </source>
</evidence>
<evidence type="ECO:0000256" key="12">
    <source>
        <dbReference type="ARBA" id="ARBA00023065"/>
    </source>
</evidence>
<feature type="region of interest" description="Disordered" evidence="19">
    <location>
        <begin position="628"/>
        <end position="758"/>
    </location>
</feature>
<comment type="catalytic activity">
    <reaction evidence="15">
        <text>K(+)(in) = K(+)(out)</text>
        <dbReference type="Rhea" id="RHEA:29463"/>
        <dbReference type="ChEBI" id="CHEBI:29103"/>
    </reaction>
</comment>
<evidence type="ECO:0000313" key="23">
    <source>
        <dbReference type="EMBL" id="TKC45040.1"/>
    </source>
</evidence>
<keyword evidence="13 20" id="KW-0472">Membrane</keyword>
<keyword evidence="2" id="KW-0813">Transport</keyword>
<dbReference type="Gene3D" id="6.10.140.1910">
    <property type="match status" value="2"/>
</dbReference>
<protein>
    <recommendedName>
        <fullName evidence="25">Ion transport domain-containing protein</fullName>
    </recommendedName>
</protein>
<feature type="transmembrane region" description="Helical" evidence="20">
    <location>
        <begin position="124"/>
        <end position="147"/>
    </location>
</feature>
<feature type="compositionally biased region" description="Polar residues" evidence="19">
    <location>
        <begin position="408"/>
        <end position="425"/>
    </location>
</feature>
<feature type="transmembrane region" description="Helical" evidence="20">
    <location>
        <begin position="234"/>
        <end position="252"/>
    </location>
</feature>
<feature type="region of interest" description="Disordered" evidence="19">
    <location>
        <begin position="808"/>
        <end position="842"/>
    </location>
</feature>
<keyword evidence="10" id="KW-0630">Potassium</keyword>
<feature type="transmembrane region" description="Helical" evidence="20">
    <location>
        <begin position="293"/>
        <end position="318"/>
    </location>
</feature>
<comment type="caution">
    <text evidence="23">The sequence shown here is derived from an EMBL/GenBank/DDBJ whole genome shotgun (WGS) entry which is preliminary data.</text>
</comment>
<gene>
    <name evidence="23" type="ORF">EI555_003553</name>
</gene>
<evidence type="ECO:0000256" key="4">
    <source>
        <dbReference type="ARBA" id="ARBA00022538"/>
    </source>
</evidence>
<reference evidence="24" key="1">
    <citation type="journal article" date="2019" name="IScience">
        <title>Narwhal Genome Reveals Long-Term Low Genetic Diversity despite Current Large Abundance Size.</title>
        <authorList>
            <person name="Westbury M.V."/>
            <person name="Petersen B."/>
            <person name="Garde E."/>
            <person name="Heide-Jorgensen M.P."/>
            <person name="Lorenzen E.D."/>
        </authorList>
    </citation>
    <scope>NUCLEOTIDE SEQUENCE [LARGE SCALE GENOMIC DNA]</scope>
</reference>
<keyword evidence="9" id="KW-0851">Voltage-gated channel</keyword>
<dbReference type="Pfam" id="PF16642">
    <property type="entry name" value="KCNQ2_u3"/>
    <property type="match status" value="1"/>
</dbReference>
<comment type="catalytic activity">
    <reaction evidence="16">
        <text>Na(+)(in) = Na(+)(out)</text>
        <dbReference type="Rhea" id="RHEA:34963"/>
        <dbReference type="ChEBI" id="CHEBI:29101"/>
    </reaction>
</comment>
<dbReference type="FunFam" id="1.10.287.70:FF:000016">
    <property type="entry name" value="Putative potassium voltage-gated channel subfamily KQT member 2"/>
    <property type="match status" value="1"/>
</dbReference>
<dbReference type="PANTHER" id="PTHR47735:SF4">
    <property type="entry name" value="POTASSIUM VOLTAGE-GATED CHANNEL SUBFAMILY KQT MEMBER 2"/>
    <property type="match status" value="1"/>
</dbReference>
<dbReference type="InterPro" id="IPR003947">
    <property type="entry name" value="K_chnl_volt-dep_KCNQ2"/>
</dbReference>
<dbReference type="PRINTS" id="PR01461">
    <property type="entry name" value="KCNQ2CHANNEL"/>
</dbReference>
<feature type="region of interest" description="Disordered" evidence="19">
    <location>
        <begin position="526"/>
        <end position="588"/>
    </location>
</feature>
<feature type="compositionally biased region" description="Pro residues" evidence="19">
    <location>
        <begin position="674"/>
        <end position="683"/>
    </location>
</feature>
<keyword evidence="12" id="KW-0406">Ion transport</keyword>
<feature type="compositionally biased region" description="Polar residues" evidence="19">
    <location>
        <begin position="660"/>
        <end position="670"/>
    </location>
</feature>
<evidence type="ECO:0000256" key="16">
    <source>
        <dbReference type="ARBA" id="ARBA00036239"/>
    </source>
</evidence>
<proteinExistence type="predicted"/>